<gene>
    <name evidence="1" type="ORF">Q4T40_06845</name>
</gene>
<accession>A0ABU3NXJ4</accession>
<sequence>MPFPDIDHSLPKGNQKGSILDDSIRETRLWAKTVFGLISGFPDIEAIILPVWDSASRPVGALKENLVGYNEELKQLETVQNGAWTPLALVVEDTEKVSGIRITIGTTAPTSPQIDKELWFDTGERITKVFTVNGWIKFSGVYLQS</sequence>
<name>A0ABU3NXJ4_9FIRM</name>
<reference evidence="1 2" key="1">
    <citation type="submission" date="2023-07" db="EMBL/GenBank/DDBJ databases">
        <title>The novel representative of Negativicutes class, Anaeroselena agilis gen. nov. sp. nov.</title>
        <authorList>
            <person name="Prokofeva M.I."/>
            <person name="Elcheninov A.G."/>
            <person name="Klyukina A."/>
            <person name="Kublanov I.V."/>
            <person name="Frolov E.N."/>
            <person name="Podosokorskaya O.A."/>
        </authorList>
    </citation>
    <scope>NUCLEOTIDE SEQUENCE [LARGE SCALE GENOMIC DNA]</scope>
    <source>
        <strain evidence="1 2">4137-cl</strain>
    </source>
</reference>
<protein>
    <submittedName>
        <fullName evidence="1">Uncharacterized protein</fullName>
    </submittedName>
</protein>
<dbReference type="Proteomes" id="UP001254848">
    <property type="component" value="Unassembled WGS sequence"/>
</dbReference>
<organism evidence="1 2">
    <name type="scientific">Anaeroselena agilis</name>
    <dbReference type="NCBI Taxonomy" id="3063788"/>
    <lineage>
        <taxon>Bacteria</taxon>
        <taxon>Bacillati</taxon>
        <taxon>Bacillota</taxon>
        <taxon>Negativicutes</taxon>
        <taxon>Acetonemataceae</taxon>
        <taxon>Anaeroselena</taxon>
    </lineage>
</organism>
<evidence type="ECO:0000313" key="2">
    <source>
        <dbReference type="Proteomes" id="UP001254848"/>
    </source>
</evidence>
<dbReference type="EMBL" id="JAUOZS010000001">
    <property type="protein sequence ID" value="MDT8900947.1"/>
    <property type="molecule type" value="Genomic_DNA"/>
</dbReference>
<dbReference type="RefSeq" id="WP_413779478.1">
    <property type="nucleotide sequence ID" value="NZ_JAUOZS010000001.1"/>
</dbReference>
<keyword evidence="2" id="KW-1185">Reference proteome</keyword>
<proteinExistence type="predicted"/>
<comment type="caution">
    <text evidence="1">The sequence shown here is derived from an EMBL/GenBank/DDBJ whole genome shotgun (WGS) entry which is preliminary data.</text>
</comment>
<evidence type="ECO:0000313" key="1">
    <source>
        <dbReference type="EMBL" id="MDT8900947.1"/>
    </source>
</evidence>